<sequence>MRFSIKSKLRRSIFIGAYSVKALTTHAGYNYSKRGDRMQASHQRVPGCYINVLGDCSASPERN</sequence>
<dbReference type="AlphaFoldDB" id="A0A0R3S940"/>
<proteinExistence type="predicted"/>
<reference evidence="1" key="1">
    <citation type="submission" date="2017-02" db="UniProtKB">
        <authorList>
            <consortium name="WormBaseParasite"/>
        </authorList>
    </citation>
    <scope>IDENTIFICATION</scope>
</reference>
<dbReference type="WBParaSite" id="HDID_0000072901-mRNA-1">
    <property type="protein sequence ID" value="HDID_0000072901-mRNA-1"/>
    <property type="gene ID" value="HDID_0000072901"/>
</dbReference>
<protein>
    <submittedName>
        <fullName evidence="1">Secreted protein</fullName>
    </submittedName>
</protein>
<organism evidence="1">
    <name type="scientific">Hymenolepis diminuta</name>
    <name type="common">Rat tapeworm</name>
    <dbReference type="NCBI Taxonomy" id="6216"/>
    <lineage>
        <taxon>Eukaryota</taxon>
        <taxon>Metazoa</taxon>
        <taxon>Spiralia</taxon>
        <taxon>Lophotrochozoa</taxon>
        <taxon>Platyhelminthes</taxon>
        <taxon>Cestoda</taxon>
        <taxon>Eucestoda</taxon>
        <taxon>Cyclophyllidea</taxon>
        <taxon>Hymenolepididae</taxon>
        <taxon>Hymenolepis</taxon>
    </lineage>
</organism>
<accession>A0A0R3S940</accession>
<evidence type="ECO:0000313" key="1">
    <source>
        <dbReference type="WBParaSite" id="HDID_0000072901-mRNA-1"/>
    </source>
</evidence>
<name>A0A0R3S940_HYMDI</name>